<dbReference type="Proteomes" id="UP000281128">
    <property type="component" value="Unassembled WGS sequence"/>
</dbReference>
<name>A0A3A8BBZ5_9RHOB</name>
<proteinExistence type="predicted"/>
<protein>
    <submittedName>
        <fullName evidence="1">Uncharacterized protein</fullName>
    </submittedName>
</protein>
<dbReference type="AlphaFoldDB" id="A0A3A8BBZ5"/>
<dbReference type="OrthoDB" id="7865006at2"/>
<comment type="caution">
    <text evidence="1">The sequence shown here is derived from an EMBL/GenBank/DDBJ whole genome shotgun (WGS) entry which is preliminary data.</text>
</comment>
<keyword evidence="2" id="KW-1185">Reference proteome</keyword>
<accession>A0A3A8BBZ5</accession>
<organism evidence="1 2">
    <name type="scientific">Roseovarius spongiae</name>
    <dbReference type="NCBI Taxonomy" id="2320272"/>
    <lineage>
        <taxon>Bacteria</taxon>
        <taxon>Pseudomonadati</taxon>
        <taxon>Pseudomonadota</taxon>
        <taxon>Alphaproteobacteria</taxon>
        <taxon>Rhodobacterales</taxon>
        <taxon>Roseobacteraceae</taxon>
        <taxon>Roseovarius</taxon>
    </lineage>
</organism>
<sequence length="185" mass="19461">MPRRNAAVIAGLIVVALLVVFAWRQSRQNAADAAARRADMQPVIAAVDAAAANSAQCAERFSKLTDPAASLEESAVDGLMAETEDCGFMARALAEEGYARLDSSASAEDSEAKANFLDAAGATLSVYELQGDDFDALHDLLESNGPIGSGDVREEARRLLTAADGDIADATRHFRNNQDAYAAGK</sequence>
<evidence type="ECO:0000313" key="2">
    <source>
        <dbReference type="Proteomes" id="UP000281128"/>
    </source>
</evidence>
<gene>
    <name evidence="1" type="ORF">D6850_05800</name>
</gene>
<reference evidence="1 2" key="1">
    <citation type="submission" date="2018-09" db="EMBL/GenBank/DDBJ databases">
        <title>Roseovarius spongiae sp. nov., isolated from a marine sponge.</title>
        <authorList>
            <person name="Zhuang L."/>
            <person name="Luo L."/>
        </authorList>
    </citation>
    <scope>NUCLEOTIDE SEQUENCE [LARGE SCALE GENOMIC DNA]</scope>
    <source>
        <strain evidence="1 2">HN-E21</strain>
    </source>
</reference>
<dbReference type="EMBL" id="RAPE01000001">
    <property type="protein sequence ID" value="RKF17032.1"/>
    <property type="molecule type" value="Genomic_DNA"/>
</dbReference>
<dbReference type="RefSeq" id="WP_121164635.1">
    <property type="nucleotide sequence ID" value="NZ_RAPE01000001.1"/>
</dbReference>
<evidence type="ECO:0000313" key="1">
    <source>
        <dbReference type="EMBL" id="RKF17032.1"/>
    </source>
</evidence>